<reference evidence="2 3" key="1">
    <citation type="submission" date="2015-01" db="EMBL/GenBank/DDBJ databases">
        <title>The Genome Sequence of Exophiala oligosperma CBS72588.</title>
        <authorList>
            <consortium name="The Broad Institute Genomics Platform"/>
            <person name="Cuomo C."/>
            <person name="de Hoog S."/>
            <person name="Gorbushina A."/>
            <person name="Stielow B."/>
            <person name="Teixiera M."/>
            <person name="Abouelleil A."/>
            <person name="Chapman S.B."/>
            <person name="Priest M."/>
            <person name="Young S.K."/>
            <person name="Wortman J."/>
            <person name="Nusbaum C."/>
            <person name="Birren B."/>
        </authorList>
    </citation>
    <scope>NUCLEOTIDE SEQUENCE [LARGE SCALE GENOMIC DNA]</scope>
    <source>
        <strain evidence="2 3">CBS 72588</strain>
    </source>
</reference>
<dbReference type="GeneID" id="27359654"/>
<dbReference type="Proteomes" id="UP000053342">
    <property type="component" value="Unassembled WGS sequence"/>
</dbReference>
<evidence type="ECO:0008006" key="4">
    <source>
        <dbReference type="Google" id="ProtNLM"/>
    </source>
</evidence>
<dbReference type="STRING" id="215243.A0A0D2BSE9"/>
<dbReference type="Pfam" id="PF04488">
    <property type="entry name" value="Gly_transf_sug"/>
    <property type="match status" value="1"/>
</dbReference>
<gene>
    <name evidence="2" type="ORF">PV06_07580</name>
</gene>
<dbReference type="HOGENOM" id="CLU_053910_0_0_1"/>
<sequence length="404" mass="45929">MLPEKFQWKGMQSTQSMTMRTGIKIVLAALVCLFVVNYSTFIPESPKWQHVSNKLSSSFSHSEPVNSSARALDELPESAAYSTGSHQDIPNIIHYVQLLPNAKPQISFSFKQFLAIYGASVHLNPDKIYIHTNANASTIARLQSSNEPKDWWTKAVLAIPHLQFNYVTYPEVAAVSGVEIKRIEHKSDFVRMEQLYEKGGVYMDTDVHPLRDFKDLRESGFANIVGREIHYQVNNGVFMCRPGTALLDIWMREAHRVYDGGWTTASCKLLTTIANRLMGTPREVLIMDRVAFNPVSWYKNDKTEMYSPHLDVKASTSEYTEMSESAVTDPYARWKQGKTAADWQLDLSTSYAIHATKEGPLVENFDNDFTPKYIFQRQSSFARAVWPTAKLAKDAGWILDEHLQ</sequence>
<dbReference type="OrthoDB" id="409543at2759"/>
<organism evidence="2 3">
    <name type="scientific">Exophiala oligosperma</name>
    <dbReference type="NCBI Taxonomy" id="215243"/>
    <lineage>
        <taxon>Eukaryota</taxon>
        <taxon>Fungi</taxon>
        <taxon>Dikarya</taxon>
        <taxon>Ascomycota</taxon>
        <taxon>Pezizomycotina</taxon>
        <taxon>Eurotiomycetes</taxon>
        <taxon>Chaetothyriomycetidae</taxon>
        <taxon>Chaetothyriales</taxon>
        <taxon>Herpotrichiellaceae</taxon>
        <taxon>Exophiala</taxon>
    </lineage>
</organism>
<evidence type="ECO:0000313" key="3">
    <source>
        <dbReference type="Proteomes" id="UP000053342"/>
    </source>
</evidence>
<dbReference type="EMBL" id="KN847338">
    <property type="protein sequence ID" value="KIW40377.1"/>
    <property type="molecule type" value="Genomic_DNA"/>
</dbReference>
<evidence type="ECO:0000256" key="1">
    <source>
        <dbReference type="ARBA" id="ARBA00009003"/>
    </source>
</evidence>
<dbReference type="InterPro" id="IPR029044">
    <property type="entry name" value="Nucleotide-diphossugar_trans"/>
</dbReference>
<protein>
    <recommendedName>
        <fullName evidence="4">Alpha 1,4-glycosyltransferase domain-containing protein</fullName>
    </recommendedName>
</protein>
<accession>A0A0D2BSE9</accession>
<dbReference type="SUPFAM" id="SSF53448">
    <property type="entry name" value="Nucleotide-diphospho-sugar transferases"/>
    <property type="match status" value="1"/>
</dbReference>
<dbReference type="VEuPathDB" id="FungiDB:PV06_07580"/>
<name>A0A0D2BSE9_9EURO</name>
<keyword evidence="3" id="KW-1185">Reference proteome</keyword>
<dbReference type="RefSeq" id="XP_016260593.1">
    <property type="nucleotide sequence ID" value="XM_016408839.1"/>
</dbReference>
<dbReference type="PANTHER" id="PTHR46830">
    <property type="entry name" value="TRANSFERASE, PUTATIVE-RELATED"/>
    <property type="match status" value="1"/>
</dbReference>
<dbReference type="PANTHER" id="PTHR46830:SF2">
    <property type="entry name" value="ALPHA-1,4-N-ACETYLGLUCOSAMINYLTRANSFERASE"/>
    <property type="match status" value="1"/>
</dbReference>
<dbReference type="InterPro" id="IPR007577">
    <property type="entry name" value="GlycoTrfase_DXD_sugar-bd_CS"/>
</dbReference>
<dbReference type="GO" id="GO:1901135">
    <property type="term" value="P:carbohydrate derivative metabolic process"/>
    <property type="evidence" value="ECO:0007669"/>
    <property type="project" value="UniProtKB-ARBA"/>
</dbReference>
<dbReference type="AlphaFoldDB" id="A0A0D2BSE9"/>
<evidence type="ECO:0000313" key="2">
    <source>
        <dbReference type="EMBL" id="KIW40377.1"/>
    </source>
</evidence>
<comment type="similarity">
    <text evidence="1">Belongs to the glycosyltransferase 32 family.</text>
</comment>
<dbReference type="Gene3D" id="3.90.550.20">
    <property type="match status" value="1"/>
</dbReference>
<proteinExistence type="inferred from homology"/>